<sequence length="129" mass="14304">MYRNISNMRLVLFAVVLILPAFHGDVLLSGSEPNFNCWHHVETAGTIFCNLHGSEGVSAYYPRSCGVLCQGNKPVRLPPAVCTPGTQPCSETARKAPLRLEKRYGEDEREPYTNIGALVNKRSNFCYGD</sequence>
<evidence type="ECO:0000256" key="1">
    <source>
        <dbReference type="SAM" id="SignalP"/>
    </source>
</evidence>
<reference evidence="2" key="1">
    <citation type="journal article" date="2015" name="Sci. Rep.">
        <title>Tissue- and time-dependent transcription in Ixodes ricinus salivary glands and midguts when blood feeding on the vertebrate host.</title>
        <authorList>
            <person name="Kotsyfakis M."/>
            <person name="Schwarz A."/>
            <person name="Erhart J."/>
            <person name="Ribeiro J.M."/>
        </authorList>
    </citation>
    <scope>NUCLEOTIDE SEQUENCE</scope>
    <source>
        <tissue evidence="2">Salivary gland and midgut</tissue>
    </source>
</reference>
<name>V5GPK3_IXORI</name>
<keyword evidence="1" id="KW-0732">Signal</keyword>
<feature type="chain" id="PRO_5004733913" evidence="1">
    <location>
        <begin position="25"/>
        <end position="129"/>
    </location>
</feature>
<evidence type="ECO:0000313" key="2">
    <source>
        <dbReference type="EMBL" id="JAB72335.1"/>
    </source>
</evidence>
<feature type="signal peptide" evidence="1">
    <location>
        <begin position="1"/>
        <end position="24"/>
    </location>
</feature>
<proteinExistence type="evidence at transcript level"/>
<organism evidence="2">
    <name type="scientific">Ixodes ricinus</name>
    <name type="common">Common tick</name>
    <name type="synonym">Acarus ricinus</name>
    <dbReference type="NCBI Taxonomy" id="34613"/>
    <lineage>
        <taxon>Eukaryota</taxon>
        <taxon>Metazoa</taxon>
        <taxon>Ecdysozoa</taxon>
        <taxon>Arthropoda</taxon>
        <taxon>Chelicerata</taxon>
        <taxon>Arachnida</taxon>
        <taxon>Acari</taxon>
        <taxon>Parasitiformes</taxon>
        <taxon>Ixodida</taxon>
        <taxon>Ixodoidea</taxon>
        <taxon>Ixodidae</taxon>
        <taxon>Ixodinae</taxon>
        <taxon>Ixodes</taxon>
    </lineage>
</organism>
<dbReference type="AlphaFoldDB" id="V5GPK3"/>
<dbReference type="EMBL" id="GANP01012133">
    <property type="protein sequence ID" value="JAB72335.1"/>
    <property type="molecule type" value="mRNA"/>
</dbReference>
<accession>V5GPK3</accession>
<protein>
    <submittedName>
        <fullName evidence="2">Putative secreted protein</fullName>
    </submittedName>
</protein>